<evidence type="ECO:0000256" key="1">
    <source>
        <dbReference type="SAM" id="MobiDB-lite"/>
    </source>
</evidence>
<dbReference type="AlphaFoldDB" id="A0A0U5G6I6"/>
<evidence type="ECO:0000313" key="3">
    <source>
        <dbReference type="Proteomes" id="UP000054771"/>
    </source>
</evidence>
<organism evidence="2 3">
    <name type="scientific">Aspergillus calidoustus</name>
    <dbReference type="NCBI Taxonomy" id="454130"/>
    <lineage>
        <taxon>Eukaryota</taxon>
        <taxon>Fungi</taxon>
        <taxon>Dikarya</taxon>
        <taxon>Ascomycota</taxon>
        <taxon>Pezizomycotina</taxon>
        <taxon>Eurotiomycetes</taxon>
        <taxon>Eurotiomycetidae</taxon>
        <taxon>Eurotiales</taxon>
        <taxon>Aspergillaceae</taxon>
        <taxon>Aspergillus</taxon>
        <taxon>Aspergillus subgen. Nidulantes</taxon>
    </lineage>
</organism>
<feature type="compositionally biased region" description="Basic and acidic residues" evidence="1">
    <location>
        <begin position="98"/>
        <end position="111"/>
    </location>
</feature>
<protein>
    <submittedName>
        <fullName evidence="2">Uncharacterized protein</fullName>
    </submittedName>
</protein>
<gene>
    <name evidence="2" type="ORF">ASPCAL07008</name>
</gene>
<evidence type="ECO:0000313" key="2">
    <source>
        <dbReference type="EMBL" id="CEL05896.1"/>
    </source>
</evidence>
<keyword evidence="3" id="KW-1185">Reference proteome</keyword>
<dbReference type="Proteomes" id="UP000054771">
    <property type="component" value="Unassembled WGS sequence"/>
</dbReference>
<accession>A0A0U5G6I6</accession>
<proteinExistence type="predicted"/>
<sequence>MYALVLNSFKTTPAVRRILPCAFYHPGKNPLMSPQQQQQQQPQQPGSPQVHSTSKVDDFYINSTYPDDSETPPTMTQKRTSIHATSQWQETRSTQSEADVKADRGEAKSLDDIVEAEQEPRLDEM</sequence>
<feature type="compositionally biased region" description="Low complexity" evidence="1">
    <location>
        <begin position="33"/>
        <end position="49"/>
    </location>
</feature>
<reference evidence="3" key="1">
    <citation type="journal article" date="2016" name="Genome Announc.">
        <title>Draft genome sequences of fungus Aspergillus calidoustus.</title>
        <authorList>
            <person name="Horn F."/>
            <person name="Linde J."/>
            <person name="Mattern D.J."/>
            <person name="Walther G."/>
            <person name="Guthke R."/>
            <person name="Scherlach K."/>
            <person name="Martin K."/>
            <person name="Brakhage A.A."/>
            <person name="Petzke L."/>
            <person name="Valiante V."/>
        </authorList>
    </citation>
    <scope>NUCLEOTIDE SEQUENCE [LARGE SCALE GENOMIC DNA]</scope>
    <source>
        <strain evidence="3">SF006504</strain>
    </source>
</reference>
<dbReference type="EMBL" id="CDMC01000005">
    <property type="protein sequence ID" value="CEL05896.1"/>
    <property type="molecule type" value="Genomic_DNA"/>
</dbReference>
<feature type="compositionally biased region" description="Polar residues" evidence="1">
    <location>
        <begin position="61"/>
        <end position="97"/>
    </location>
</feature>
<dbReference type="OrthoDB" id="4343031at2759"/>
<name>A0A0U5G6I6_ASPCI</name>
<feature type="region of interest" description="Disordered" evidence="1">
    <location>
        <begin position="24"/>
        <end position="125"/>
    </location>
</feature>
<dbReference type="OMA" id="IHATSQW"/>